<dbReference type="EMBL" id="BMAV01019688">
    <property type="protein sequence ID" value="GFY72827.1"/>
    <property type="molecule type" value="Genomic_DNA"/>
</dbReference>
<protein>
    <submittedName>
        <fullName evidence="1">Uncharacterized protein</fullName>
    </submittedName>
</protein>
<sequence length="98" mass="11212">MPVFCNPFTLLSTVDTLFVSSKLDITETTHLSFHQTTPTLFFASKLLSEEPHSIFDIVFEDIIEHLVIQYSLTVPVAKRVIFSLYGKQFKGKVKKLFT</sequence>
<reference evidence="1" key="1">
    <citation type="submission" date="2020-08" db="EMBL/GenBank/DDBJ databases">
        <title>Multicomponent nature underlies the extraordinary mechanical properties of spider dragline silk.</title>
        <authorList>
            <person name="Kono N."/>
            <person name="Nakamura H."/>
            <person name="Mori M."/>
            <person name="Yoshida Y."/>
            <person name="Ohtoshi R."/>
            <person name="Malay A.D."/>
            <person name="Moran D.A.P."/>
            <person name="Tomita M."/>
            <person name="Numata K."/>
            <person name="Arakawa K."/>
        </authorList>
    </citation>
    <scope>NUCLEOTIDE SEQUENCE</scope>
</reference>
<name>A0A8X6YLV3_9ARAC</name>
<evidence type="ECO:0000313" key="1">
    <source>
        <dbReference type="EMBL" id="GFY72827.1"/>
    </source>
</evidence>
<keyword evidence="2" id="KW-1185">Reference proteome</keyword>
<proteinExistence type="predicted"/>
<gene>
    <name evidence="1" type="ORF">TNIN_48251</name>
</gene>
<accession>A0A8X6YLV3</accession>
<organism evidence="1 2">
    <name type="scientific">Trichonephila inaurata madagascariensis</name>
    <dbReference type="NCBI Taxonomy" id="2747483"/>
    <lineage>
        <taxon>Eukaryota</taxon>
        <taxon>Metazoa</taxon>
        <taxon>Ecdysozoa</taxon>
        <taxon>Arthropoda</taxon>
        <taxon>Chelicerata</taxon>
        <taxon>Arachnida</taxon>
        <taxon>Araneae</taxon>
        <taxon>Araneomorphae</taxon>
        <taxon>Entelegynae</taxon>
        <taxon>Araneoidea</taxon>
        <taxon>Nephilidae</taxon>
        <taxon>Trichonephila</taxon>
        <taxon>Trichonephila inaurata</taxon>
    </lineage>
</organism>
<dbReference type="Proteomes" id="UP000886998">
    <property type="component" value="Unassembled WGS sequence"/>
</dbReference>
<dbReference type="AlphaFoldDB" id="A0A8X6YLV3"/>
<evidence type="ECO:0000313" key="2">
    <source>
        <dbReference type="Proteomes" id="UP000886998"/>
    </source>
</evidence>
<comment type="caution">
    <text evidence="1">The sequence shown here is derived from an EMBL/GenBank/DDBJ whole genome shotgun (WGS) entry which is preliminary data.</text>
</comment>